<feature type="non-terminal residue" evidence="1">
    <location>
        <position position="112"/>
    </location>
</feature>
<comment type="caution">
    <text evidence="1">The sequence shown here is derived from an EMBL/GenBank/DDBJ whole genome shotgun (WGS) entry which is preliminary data.</text>
</comment>
<dbReference type="AlphaFoldDB" id="A0A819M1Z8"/>
<dbReference type="EMBL" id="CAJOBE010005424">
    <property type="protein sequence ID" value="CAF3972451.1"/>
    <property type="molecule type" value="Genomic_DNA"/>
</dbReference>
<dbReference type="Proteomes" id="UP000663874">
    <property type="component" value="Unassembled WGS sequence"/>
</dbReference>
<organism evidence="1 2">
    <name type="scientific">Rotaria sordida</name>
    <dbReference type="NCBI Taxonomy" id="392033"/>
    <lineage>
        <taxon>Eukaryota</taxon>
        <taxon>Metazoa</taxon>
        <taxon>Spiralia</taxon>
        <taxon>Gnathifera</taxon>
        <taxon>Rotifera</taxon>
        <taxon>Eurotatoria</taxon>
        <taxon>Bdelloidea</taxon>
        <taxon>Philodinida</taxon>
        <taxon>Philodinidae</taxon>
        <taxon>Rotaria</taxon>
    </lineage>
</organism>
<gene>
    <name evidence="1" type="ORF">FNK824_LOCUS24410</name>
</gene>
<evidence type="ECO:0000313" key="2">
    <source>
        <dbReference type="Proteomes" id="UP000663874"/>
    </source>
</evidence>
<evidence type="ECO:0000313" key="1">
    <source>
        <dbReference type="EMBL" id="CAF3972451.1"/>
    </source>
</evidence>
<protein>
    <submittedName>
        <fullName evidence="1">Uncharacterized protein</fullName>
    </submittedName>
</protein>
<proteinExistence type="predicted"/>
<accession>A0A819M1Z8</accession>
<sequence>MTHLSTYNDLQVTCLTSNEIVRREQGASTPEALMLMETYEYGDKFSLSKEDVEELATRLKVGKSIITFNADRFRSICCILLAWHELFRRNILCMPDRALQEPTLNSKQMAIA</sequence>
<name>A0A819M1Z8_9BILA</name>
<reference evidence="1" key="1">
    <citation type="submission" date="2021-02" db="EMBL/GenBank/DDBJ databases">
        <authorList>
            <person name="Nowell W R."/>
        </authorList>
    </citation>
    <scope>NUCLEOTIDE SEQUENCE</scope>
</reference>